<gene>
    <name evidence="1" type="ORF">SAMN05421852_10198</name>
</gene>
<reference evidence="1 2" key="1">
    <citation type="submission" date="2016-10" db="EMBL/GenBank/DDBJ databases">
        <authorList>
            <person name="de Groot N.N."/>
        </authorList>
    </citation>
    <scope>NUCLEOTIDE SEQUENCE [LARGE SCALE GENOMIC DNA]</scope>
    <source>
        <strain evidence="1 2">DSM 44778</strain>
    </source>
</reference>
<dbReference type="Proteomes" id="UP000199545">
    <property type="component" value="Unassembled WGS sequence"/>
</dbReference>
<evidence type="ECO:0000313" key="1">
    <source>
        <dbReference type="EMBL" id="SFI60482.1"/>
    </source>
</evidence>
<dbReference type="AlphaFoldDB" id="A0A1I3JJP1"/>
<dbReference type="STRING" id="46223.SAMN05421852_10198"/>
<dbReference type="EMBL" id="FORR01000001">
    <property type="protein sequence ID" value="SFI60482.1"/>
    <property type="molecule type" value="Genomic_DNA"/>
</dbReference>
<organism evidence="1 2">
    <name type="scientific">Thermoflavimicrobium dichotomicum</name>
    <dbReference type="NCBI Taxonomy" id="46223"/>
    <lineage>
        <taxon>Bacteria</taxon>
        <taxon>Bacillati</taxon>
        <taxon>Bacillota</taxon>
        <taxon>Bacilli</taxon>
        <taxon>Bacillales</taxon>
        <taxon>Thermoactinomycetaceae</taxon>
        <taxon>Thermoflavimicrobium</taxon>
    </lineage>
</organism>
<accession>A0A1I3JJP1</accession>
<evidence type="ECO:0000313" key="2">
    <source>
        <dbReference type="Proteomes" id="UP000199545"/>
    </source>
</evidence>
<dbReference type="RefSeq" id="WP_093227041.1">
    <property type="nucleotide sequence ID" value="NZ_FORR01000001.1"/>
</dbReference>
<name>A0A1I3JJP1_9BACL</name>
<keyword evidence="2" id="KW-1185">Reference proteome</keyword>
<proteinExistence type="predicted"/>
<protein>
    <submittedName>
        <fullName evidence="1">Uncharacterized protein</fullName>
    </submittedName>
</protein>
<sequence length="282" mass="33187">MSIKKGFDTAEEIEYMRFPELESELAKDKNMLQEILEEEKTHLSVEPISSKSLQQSPYEVYDEGNALDDESWEEDAWVERWRSNPEKYLISEIPPELAERMEEAIREKKMKKSDFVLKALEDACKKAELEKIRRRGLAEGDPAKLIKDPETGKFRCFPADFFSEEELYGFEVIEGKYYQKRWEKTASGWVKVNKGYFEATGNQEAPYIKMVNNKPTGSWQVYPFDFFEDGWKWGRYDRDVIIEVKGRQVEDGPLLLDVYIDNELVDSVQTSQEVHRIIKKYL</sequence>
<dbReference type="OrthoDB" id="2988579at2"/>